<dbReference type="AlphaFoldDB" id="A0A5B0QIX0"/>
<reference evidence="1 2" key="1">
    <citation type="submission" date="2019-05" db="EMBL/GenBank/DDBJ databases">
        <title>Emergence of the Ug99 lineage of the wheat stem rust pathogen through somatic hybridization.</title>
        <authorList>
            <person name="Li F."/>
            <person name="Upadhyaya N.M."/>
            <person name="Sperschneider J."/>
            <person name="Matny O."/>
            <person name="Nguyen-Phuc H."/>
            <person name="Mago R."/>
            <person name="Raley C."/>
            <person name="Miller M.E."/>
            <person name="Silverstein K.A.T."/>
            <person name="Henningsen E."/>
            <person name="Hirsch C.D."/>
            <person name="Visser B."/>
            <person name="Pretorius Z.A."/>
            <person name="Steffenson B.J."/>
            <person name="Schwessinger B."/>
            <person name="Dodds P.N."/>
            <person name="Figueroa M."/>
        </authorList>
    </citation>
    <scope>NUCLEOTIDE SEQUENCE [LARGE SCALE GENOMIC DNA]</scope>
    <source>
        <strain evidence="1">21-0</strain>
    </source>
</reference>
<evidence type="ECO:0000313" key="1">
    <source>
        <dbReference type="EMBL" id="KAA1113261.1"/>
    </source>
</evidence>
<dbReference type="EMBL" id="VSWC01000015">
    <property type="protein sequence ID" value="KAA1113261.1"/>
    <property type="molecule type" value="Genomic_DNA"/>
</dbReference>
<protein>
    <submittedName>
        <fullName evidence="1">Uncharacterized protein</fullName>
    </submittedName>
</protein>
<keyword evidence="2" id="KW-1185">Reference proteome</keyword>
<comment type="caution">
    <text evidence="1">The sequence shown here is derived from an EMBL/GenBank/DDBJ whole genome shotgun (WGS) entry which is preliminary data.</text>
</comment>
<dbReference type="Proteomes" id="UP000324748">
    <property type="component" value="Unassembled WGS sequence"/>
</dbReference>
<gene>
    <name evidence="1" type="ORF">PGT21_026717</name>
</gene>
<name>A0A5B0QIX0_PUCGR</name>
<proteinExistence type="predicted"/>
<evidence type="ECO:0000313" key="2">
    <source>
        <dbReference type="Proteomes" id="UP000324748"/>
    </source>
</evidence>
<accession>A0A5B0QIX0</accession>
<organism evidence="1 2">
    <name type="scientific">Puccinia graminis f. sp. tritici</name>
    <dbReference type="NCBI Taxonomy" id="56615"/>
    <lineage>
        <taxon>Eukaryota</taxon>
        <taxon>Fungi</taxon>
        <taxon>Dikarya</taxon>
        <taxon>Basidiomycota</taxon>
        <taxon>Pucciniomycotina</taxon>
        <taxon>Pucciniomycetes</taxon>
        <taxon>Pucciniales</taxon>
        <taxon>Pucciniaceae</taxon>
        <taxon>Puccinia</taxon>
    </lineage>
</organism>
<sequence>MATVHFQLARCSIAIDSSSGIKSHLVKSGLSSEACFYEETCSIVPANPVYIAKSRVVDHRLRGAIG</sequence>